<organism evidence="2">
    <name type="scientific">Trepomonas sp. PC1</name>
    <dbReference type="NCBI Taxonomy" id="1076344"/>
    <lineage>
        <taxon>Eukaryota</taxon>
        <taxon>Metamonada</taxon>
        <taxon>Diplomonadida</taxon>
        <taxon>Hexamitidae</taxon>
        <taxon>Hexamitinae</taxon>
        <taxon>Trepomonas</taxon>
    </lineage>
</organism>
<feature type="coiled-coil region" evidence="1">
    <location>
        <begin position="22"/>
        <end position="114"/>
    </location>
</feature>
<sequence>MNRNIKAKTLTIKENNRLFLLKKKIEAEIKEMELIDQEYQQHTEFYNKLIAFAEQVKELKASKSAIENKNEQLSKMINKLQEKIDQVTAAATDRQKQLESLEKLQIEAKNLCQK</sequence>
<evidence type="ECO:0000313" key="2">
    <source>
        <dbReference type="EMBL" id="JAP91938.1"/>
    </source>
</evidence>
<reference evidence="2" key="1">
    <citation type="submission" date="2015-07" db="EMBL/GenBank/DDBJ databases">
        <title>Adaptation to a free-living lifestyle via gene acquisitions in the diplomonad Trepomonas sp. PC1.</title>
        <authorList>
            <person name="Xu F."/>
            <person name="Jerlstrom-Hultqvist J."/>
            <person name="Kolisko M."/>
            <person name="Simpson A.G.B."/>
            <person name="Roger A.J."/>
            <person name="Svard S.G."/>
            <person name="Andersson J.O."/>
        </authorList>
    </citation>
    <scope>NUCLEOTIDE SEQUENCE</scope>
    <source>
        <strain evidence="2">PC1</strain>
    </source>
</reference>
<accession>A0A146K6A3</accession>
<dbReference type="SUPFAM" id="SSF46966">
    <property type="entry name" value="Spectrin repeat"/>
    <property type="match status" value="1"/>
</dbReference>
<protein>
    <submittedName>
        <fullName evidence="2">Uncharacterized protein</fullName>
    </submittedName>
</protein>
<keyword evidence="1" id="KW-0175">Coiled coil</keyword>
<proteinExistence type="predicted"/>
<dbReference type="Gene3D" id="1.20.58.60">
    <property type="match status" value="1"/>
</dbReference>
<dbReference type="AlphaFoldDB" id="A0A146K6A3"/>
<gene>
    <name evidence="2" type="ORF">TPC1_16278</name>
</gene>
<name>A0A146K6A3_9EUKA</name>
<evidence type="ECO:0000256" key="1">
    <source>
        <dbReference type="SAM" id="Coils"/>
    </source>
</evidence>
<dbReference type="EMBL" id="GDID01004668">
    <property type="protein sequence ID" value="JAP91938.1"/>
    <property type="molecule type" value="Transcribed_RNA"/>
</dbReference>